<dbReference type="RefSeq" id="WP_234845961.1">
    <property type="nucleotide sequence ID" value="NZ_BAAART010000116.1"/>
</dbReference>
<sequence length="146" mass="16234">MDTASFASLVTQVRAEHPKWLDLFEGWVATDEDIALANRTLRTQLPDDYVWFMQNHGGGAFGFVEILPVVAPEPGIDDLLRTNQEGYTPSDFIAIAPVGTGDWWGFTTEAGRCSRSVHFAYHDAPDIEPQHPDFLEFLARTALNPG</sequence>
<accession>A0ABN3E414</accession>
<dbReference type="Gene3D" id="3.40.1580.10">
    <property type="entry name" value="SMI1/KNR4-like"/>
    <property type="match status" value="1"/>
</dbReference>
<dbReference type="InterPro" id="IPR037883">
    <property type="entry name" value="Knr4/Smi1-like_sf"/>
</dbReference>
<evidence type="ECO:0000313" key="1">
    <source>
        <dbReference type="EMBL" id="GAA2248102.1"/>
    </source>
</evidence>
<evidence type="ECO:0008006" key="3">
    <source>
        <dbReference type="Google" id="ProtNLM"/>
    </source>
</evidence>
<reference evidence="1 2" key="1">
    <citation type="journal article" date="2019" name="Int. J. Syst. Evol. Microbiol.">
        <title>The Global Catalogue of Microorganisms (GCM) 10K type strain sequencing project: providing services to taxonomists for standard genome sequencing and annotation.</title>
        <authorList>
            <consortium name="The Broad Institute Genomics Platform"/>
            <consortium name="The Broad Institute Genome Sequencing Center for Infectious Disease"/>
            <person name="Wu L."/>
            <person name="Ma J."/>
        </authorList>
    </citation>
    <scope>NUCLEOTIDE SEQUENCE [LARGE SCALE GENOMIC DNA]</scope>
    <source>
        <strain evidence="1 2">JCM 3053</strain>
    </source>
</reference>
<comment type="caution">
    <text evidence="1">The sequence shown here is derived from an EMBL/GenBank/DDBJ whole genome shotgun (WGS) entry which is preliminary data.</text>
</comment>
<protein>
    <recommendedName>
        <fullName evidence="3">Knr4/Smi1-like domain-containing protein</fullName>
    </recommendedName>
</protein>
<dbReference type="EMBL" id="BAAART010000116">
    <property type="protein sequence ID" value="GAA2248102.1"/>
    <property type="molecule type" value="Genomic_DNA"/>
</dbReference>
<evidence type="ECO:0000313" key="2">
    <source>
        <dbReference type="Proteomes" id="UP001501474"/>
    </source>
</evidence>
<gene>
    <name evidence="1" type="ORF">GCM10010104_50780</name>
</gene>
<dbReference type="SUPFAM" id="SSF160631">
    <property type="entry name" value="SMI1/KNR4-like"/>
    <property type="match status" value="1"/>
</dbReference>
<name>A0ABN3E414_9ACTN</name>
<proteinExistence type="predicted"/>
<organism evidence="1 2">
    <name type="scientific">Streptomyces indiaensis</name>
    <dbReference type="NCBI Taxonomy" id="284033"/>
    <lineage>
        <taxon>Bacteria</taxon>
        <taxon>Bacillati</taxon>
        <taxon>Actinomycetota</taxon>
        <taxon>Actinomycetes</taxon>
        <taxon>Kitasatosporales</taxon>
        <taxon>Streptomycetaceae</taxon>
        <taxon>Streptomyces</taxon>
    </lineage>
</organism>
<dbReference type="Pfam" id="PF14568">
    <property type="entry name" value="SUKH_6"/>
    <property type="match status" value="1"/>
</dbReference>
<dbReference type="Proteomes" id="UP001501474">
    <property type="component" value="Unassembled WGS sequence"/>
</dbReference>
<keyword evidence="2" id="KW-1185">Reference proteome</keyword>